<dbReference type="InterPro" id="IPR001900">
    <property type="entry name" value="RNase_II/R"/>
</dbReference>
<dbReference type="Proteomes" id="UP000030661">
    <property type="component" value="Unassembled WGS sequence"/>
</dbReference>
<dbReference type="SMART" id="SM00955">
    <property type="entry name" value="RNB"/>
    <property type="match status" value="1"/>
</dbReference>
<dbReference type="HOGENOM" id="CLU_002333_4_1_0"/>
<dbReference type="PANTHER" id="PTHR23355">
    <property type="entry name" value="RIBONUCLEASE"/>
    <property type="match status" value="1"/>
</dbReference>
<dbReference type="EMBL" id="DF820464">
    <property type="protein sequence ID" value="GAK56200.1"/>
    <property type="molecule type" value="Genomic_DNA"/>
</dbReference>
<protein>
    <submittedName>
        <fullName evidence="2">Exoribonuclease II</fullName>
    </submittedName>
</protein>
<keyword evidence="3" id="KW-1185">Reference proteome</keyword>
<reference evidence="2" key="1">
    <citation type="journal article" date="2015" name="PeerJ">
        <title>First genomic representation of candidate bacterial phylum KSB3 points to enhanced environmental sensing as a trigger of wastewater bulking.</title>
        <authorList>
            <person name="Sekiguchi Y."/>
            <person name="Ohashi A."/>
            <person name="Parks D.H."/>
            <person name="Yamauchi T."/>
            <person name="Tyson G.W."/>
            <person name="Hugenholtz P."/>
        </authorList>
    </citation>
    <scope>NUCLEOTIDE SEQUENCE [LARGE SCALE GENOMIC DNA]</scope>
</reference>
<dbReference type="PANTHER" id="PTHR23355:SF37">
    <property type="entry name" value="EXORIBONUCLEASE 2"/>
    <property type="match status" value="1"/>
</dbReference>
<sequence>MTNRDDRHHRARLQRIARLAMLERGLLPDFSPQALAELNEIREPAAQTDAAMRDLRHLIWCSIDNDDSRDLDQLTVAEALPAGNVKILVAIADVAALVKKLSALDEHAQHNTTSVYTAAEIFPMLPERLSTDLTSLNDASDRLAIVVEMIIAEDGSLQSSDIYAATVHNHVRLAYNSVADWLNGNGPLPPGISAVDGLDENLRLQDHVAQKLKTLRHTHGALNLETIEARPVFDGDELKDLAAERKNRAKDIIADFMIAANGVTARYLASHKFPSLRRIVRTPKRWDRIVALAAERDFTLPQEPDSQALEQFLTAANIADPLRFPDLSLSVIKLLGSGEYGVELPGGSAPGHFGLAVKDYSHSTAPNRRYPDLITQRLLKAAIAKREVPYTTEELTALATHCTAMENAVKKVERQVEKSAAAMLLESRIGERFEAIVTGASAKGTWVRLLHPPIEGRLERGFEGLDVGDKLRVQLTSTDVERGYIDLKRVE</sequence>
<gene>
    <name evidence="2" type="ORF">U27_03162</name>
</gene>
<dbReference type="eggNOG" id="COG0557">
    <property type="taxonomic scope" value="Bacteria"/>
</dbReference>
<dbReference type="Pfam" id="PF00773">
    <property type="entry name" value="RNB"/>
    <property type="match status" value="1"/>
</dbReference>
<feature type="domain" description="RNB" evidence="1">
    <location>
        <begin position="52"/>
        <end position="385"/>
    </location>
</feature>
<dbReference type="Pfam" id="PF18614">
    <property type="entry name" value="RNase_II_C_S1"/>
    <property type="match status" value="1"/>
</dbReference>
<dbReference type="AlphaFoldDB" id="A0A081BV45"/>
<dbReference type="InterPro" id="IPR040596">
    <property type="entry name" value="RNase_II_C_S1"/>
</dbReference>
<name>A0A081BV45_VECG1</name>
<proteinExistence type="predicted"/>
<dbReference type="GO" id="GO:0006402">
    <property type="term" value="P:mRNA catabolic process"/>
    <property type="evidence" value="ECO:0007669"/>
    <property type="project" value="TreeGrafter"/>
</dbReference>
<dbReference type="InterPro" id="IPR012340">
    <property type="entry name" value="NA-bd_OB-fold"/>
</dbReference>
<evidence type="ECO:0000313" key="3">
    <source>
        <dbReference type="Proteomes" id="UP000030661"/>
    </source>
</evidence>
<dbReference type="STRING" id="1499967.U27_03162"/>
<accession>A0A081BV45</accession>
<evidence type="ECO:0000259" key="1">
    <source>
        <dbReference type="SMART" id="SM00955"/>
    </source>
</evidence>
<dbReference type="GO" id="GO:0005829">
    <property type="term" value="C:cytosol"/>
    <property type="evidence" value="ECO:0007669"/>
    <property type="project" value="TreeGrafter"/>
</dbReference>
<dbReference type="GO" id="GO:0003723">
    <property type="term" value="F:RNA binding"/>
    <property type="evidence" value="ECO:0007669"/>
    <property type="project" value="InterPro"/>
</dbReference>
<evidence type="ECO:0000313" key="2">
    <source>
        <dbReference type="EMBL" id="GAK56200.1"/>
    </source>
</evidence>
<organism evidence="2">
    <name type="scientific">Vecturithrix granuli</name>
    <dbReference type="NCBI Taxonomy" id="1499967"/>
    <lineage>
        <taxon>Bacteria</taxon>
        <taxon>Candidatus Moduliflexota</taxon>
        <taxon>Candidatus Vecturitrichia</taxon>
        <taxon>Candidatus Vecturitrichales</taxon>
        <taxon>Candidatus Vecturitrichaceae</taxon>
        <taxon>Candidatus Vecturithrix</taxon>
    </lineage>
</organism>
<dbReference type="InterPro" id="IPR050180">
    <property type="entry name" value="RNR_Ribonuclease"/>
</dbReference>
<dbReference type="GO" id="GO:0004540">
    <property type="term" value="F:RNA nuclease activity"/>
    <property type="evidence" value="ECO:0007669"/>
    <property type="project" value="InterPro"/>
</dbReference>
<dbReference type="SUPFAM" id="SSF50249">
    <property type="entry name" value="Nucleic acid-binding proteins"/>
    <property type="match status" value="2"/>
</dbReference>